<dbReference type="CDD" id="cd00088">
    <property type="entry name" value="HPT"/>
    <property type="match status" value="1"/>
</dbReference>
<proteinExistence type="predicted"/>
<dbReference type="Gene3D" id="2.30.30.40">
    <property type="entry name" value="SH3 Domains"/>
    <property type="match status" value="1"/>
</dbReference>
<feature type="compositionally biased region" description="Acidic residues" evidence="9">
    <location>
        <begin position="550"/>
        <end position="562"/>
    </location>
</feature>
<dbReference type="PROSITE" id="PS50851">
    <property type="entry name" value="CHEW"/>
    <property type="match status" value="1"/>
</dbReference>
<dbReference type="SUPFAM" id="SSF55874">
    <property type="entry name" value="ATPase domain of HSP90 chaperone/DNA topoisomerase II/histidine kinase"/>
    <property type="match status" value="1"/>
</dbReference>
<keyword evidence="3 8" id="KW-0597">Phosphoprotein</keyword>
<dbReference type="Pfam" id="PF00072">
    <property type="entry name" value="Response_reg"/>
    <property type="match status" value="1"/>
</dbReference>
<feature type="domain" description="Response regulatory" evidence="11">
    <location>
        <begin position="1136"/>
        <end position="1253"/>
    </location>
</feature>
<dbReference type="Pfam" id="PF01627">
    <property type="entry name" value="Hpt"/>
    <property type="match status" value="1"/>
</dbReference>
<keyword evidence="4" id="KW-0808">Transferase</keyword>
<evidence type="ECO:0000256" key="7">
    <source>
        <dbReference type="PROSITE-ProRule" id="PRU00110"/>
    </source>
</evidence>
<evidence type="ECO:0000259" key="10">
    <source>
        <dbReference type="PROSITE" id="PS50109"/>
    </source>
</evidence>
<dbReference type="SUPFAM" id="SSF50341">
    <property type="entry name" value="CheW-like"/>
    <property type="match status" value="1"/>
</dbReference>
<evidence type="ECO:0000256" key="2">
    <source>
        <dbReference type="ARBA" id="ARBA00012438"/>
    </source>
</evidence>
<dbReference type="Gene3D" id="1.20.120.160">
    <property type="entry name" value="HPT domain"/>
    <property type="match status" value="1"/>
</dbReference>
<dbReference type="Pfam" id="PF01584">
    <property type="entry name" value="CheW"/>
    <property type="match status" value="1"/>
</dbReference>
<feature type="compositionally biased region" description="Low complexity" evidence="9">
    <location>
        <begin position="539"/>
        <end position="549"/>
    </location>
</feature>
<evidence type="ECO:0000256" key="5">
    <source>
        <dbReference type="ARBA" id="ARBA00022777"/>
    </source>
</evidence>
<feature type="modified residue" description="4-aspartylphosphate" evidence="8">
    <location>
        <position position="1186"/>
    </location>
</feature>
<accession>A0ABY5AUN4</accession>
<evidence type="ECO:0000256" key="9">
    <source>
        <dbReference type="SAM" id="MobiDB-lite"/>
    </source>
</evidence>
<feature type="domain" description="Histidine kinase" evidence="10">
    <location>
        <begin position="685"/>
        <end position="923"/>
    </location>
</feature>
<sequence>MNSRRDQGYVYFLSEAPELLQAVEDGLLKLHGGNRVQNVHGMMRATHTLKGAAANVGLEGLKSISHSMEDAFKALYNEEIPIDTELEGLLFEGYECLRNALTAEINQTPMDEEVLLNRAADVLARLRDKLGDDFGQKEYIPTSAELGFDIAKSIFELGVQQRLEELKNYVEQNDIQKLEESLRSGAEVFIGLGESLNLPGWSQIAETVLQALGQSPKQVQTIGELALVDYQQGQRQVLGGDRDSGGAPSAGLLALAQGTVPEAETKRGGVPSSPEPVEPLLTQEEPQGETALDVELAQFRQFLGDKRYGKPVSAGVAEFFEAAIRTVAAWFAREEEIPLANFCFELMVPKLPRQRANHKKTVVKTASGIKKWVEAFLASIEQPEDSESLKRYRHWTTFSMLVMLAKFQYASDTQQPKTYEDVMLVEALRRLNRAVGDRYQESAPVSKQEKDWLQHPAIEELRRAAREQELEDDEDLLEGVWGELEDVPAAMSDDLIAAEDEDESILEDMVELDVPEPQTVSPEASQMDSLQEASEGLLTSSASDSTTSDVVEDPVQEGEFFDETPPSARSKPQDSSRSGAGEGTTRQLVSVDIKGLERLNHRLGELLVDRNRQALEEEALQQSAVRLRSQLHEHRETISQLLDWSEQTLMVSGDAARVRGQDPFAGNPLSTPNAVDGFNFDSIADLHLLLKTAFGQVTGLEDNTEDIYGRSRELAQLMEKQQQLLSVMQDDLVDVRMLPFEEVLRRFPLMLQQLSRIQGKQVTLEMEGNDLLIEQSIAQKLYEPLLHLVRNAFDHGIESPDDRLAAGKPEVGTISIRAYNQGVQTTIEVRDDGRGLNLEGIRRKAVEGKFLSEEEARQIISTKHLDVLFEPGFSTAGQVNEISGRGVGLDVVRSQLQALKGRIAVESQPGQGTVFILQIPLSITIAKLLVVQAGGSAYGLLLDSIDRIVMPPPGHLKHFENHRVLQLDTEDDNRTMVSVRQLADLLHYQSSLVEEKQEPTTNKLSISRDLSAPILLLRQGNRLMGLEVDRIIGEQELVIRPLGRAIAPPPYVYGCSILSDSRLALVIDGGEIFQSQTGPTLPQASLSPAQFSRSSPGRSAMTLNPSEGPSSTATLDEGSPLSLSPAVSESQSESILVLVIDDSINLRHTLTSTLRDAGYEVIQARDGQEAISQLQEHPEVALALCDIEMPHMNGFEFLTYCRQGGPLAQLPIVMLTSHSSQKYRQIAKELGCTGYLTKPLSQPELLSTLEELLGE</sequence>
<name>A0ABY5AUN4_9CYAN</name>
<dbReference type="Gene3D" id="3.40.50.2300">
    <property type="match status" value="1"/>
</dbReference>
<keyword evidence="15" id="KW-1185">Reference proteome</keyword>
<comment type="catalytic activity">
    <reaction evidence="1">
        <text>ATP + protein L-histidine = ADP + protein N-phospho-L-histidine.</text>
        <dbReference type="EC" id="2.7.13.3"/>
    </reaction>
</comment>
<keyword evidence="5" id="KW-0418">Kinase</keyword>
<evidence type="ECO:0000256" key="4">
    <source>
        <dbReference type="ARBA" id="ARBA00022679"/>
    </source>
</evidence>
<feature type="domain" description="HPt" evidence="13">
    <location>
        <begin position="1"/>
        <end position="104"/>
    </location>
</feature>
<dbReference type="EMBL" id="CP098611">
    <property type="protein sequence ID" value="USR92596.1"/>
    <property type="molecule type" value="Genomic_DNA"/>
</dbReference>
<dbReference type="SUPFAM" id="SSF52172">
    <property type="entry name" value="CheY-like"/>
    <property type="match status" value="1"/>
</dbReference>
<dbReference type="InterPro" id="IPR002545">
    <property type="entry name" value="CheW-lke_dom"/>
</dbReference>
<reference evidence="14" key="1">
    <citation type="submission" date="2022-06" db="EMBL/GenBank/DDBJ databases">
        <title>Genome sequence of Phormidium yuhuli AB48 isolated from an industrial photobioreactor environment.</title>
        <authorList>
            <person name="Qiu Y."/>
            <person name="Noonan A.J.C."/>
            <person name="Dofher K."/>
            <person name="Koch M."/>
            <person name="Kieft B."/>
            <person name="Lin X."/>
            <person name="Ziels R.M."/>
            <person name="Hallam S.J."/>
        </authorList>
    </citation>
    <scope>NUCLEOTIDE SEQUENCE</scope>
    <source>
        <strain evidence="14">AB48</strain>
    </source>
</reference>
<feature type="region of interest" description="Disordered" evidence="9">
    <location>
        <begin position="517"/>
        <end position="588"/>
    </location>
</feature>
<evidence type="ECO:0000256" key="3">
    <source>
        <dbReference type="ARBA" id="ARBA00022553"/>
    </source>
</evidence>
<dbReference type="InterPro" id="IPR011006">
    <property type="entry name" value="CheY-like_superfamily"/>
</dbReference>
<evidence type="ECO:0000313" key="15">
    <source>
        <dbReference type="Proteomes" id="UP001056708"/>
    </source>
</evidence>
<feature type="domain" description="CheW-like" evidence="12">
    <location>
        <begin position="925"/>
        <end position="1078"/>
    </location>
</feature>
<dbReference type="InterPro" id="IPR036061">
    <property type="entry name" value="CheW-like_dom_sf"/>
</dbReference>
<evidence type="ECO:0000256" key="1">
    <source>
        <dbReference type="ARBA" id="ARBA00000085"/>
    </source>
</evidence>
<dbReference type="SMART" id="SM00448">
    <property type="entry name" value="REC"/>
    <property type="match status" value="1"/>
</dbReference>
<evidence type="ECO:0000259" key="11">
    <source>
        <dbReference type="PROSITE" id="PS50110"/>
    </source>
</evidence>
<dbReference type="InterPro" id="IPR008207">
    <property type="entry name" value="Sig_transdc_His_kin_Hpt_dom"/>
</dbReference>
<dbReference type="InterPro" id="IPR051315">
    <property type="entry name" value="Bact_Chemotaxis_CheA"/>
</dbReference>
<dbReference type="Gene3D" id="3.30.565.10">
    <property type="entry name" value="Histidine kinase-like ATPase, C-terminal domain"/>
    <property type="match status" value="1"/>
</dbReference>
<dbReference type="InterPro" id="IPR036890">
    <property type="entry name" value="HATPase_C_sf"/>
</dbReference>
<dbReference type="PANTHER" id="PTHR43395">
    <property type="entry name" value="SENSOR HISTIDINE KINASE CHEA"/>
    <property type="match status" value="1"/>
</dbReference>
<evidence type="ECO:0000313" key="14">
    <source>
        <dbReference type="EMBL" id="USR92596.1"/>
    </source>
</evidence>
<gene>
    <name evidence="14" type="ORF">NEA10_07725</name>
</gene>
<feature type="modified residue" description="Phosphohistidine" evidence="7">
    <location>
        <position position="47"/>
    </location>
</feature>
<dbReference type="SMART" id="SM00073">
    <property type="entry name" value="HPT"/>
    <property type="match status" value="1"/>
</dbReference>
<feature type="region of interest" description="Disordered" evidence="9">
    <location>
        <begin position="1077"/>
        <end position="1126"/>
    </location>
</feature>
<dbReference type="SMART" id="SM01231">
    <property type="entry name" value="H-kinase_dim"/>
    <property type="match status" value="1"/>
</dbReference>
<organism evidence="14 15">
    <name type="scientific">Phormidium yuhuli AB48</name>
    <dbReference type="NCBI Taxonomy" id="2940671"/>
    <lineage>
        <taxon>Bacteria</taxon>
        <taxon>Bacillati</taxon>
        <taxon>Cyanobacteriota</taxon>
        <taxon>Cyanophyceae</taxon>
        <taxon>Oscillatoriophycideae</taxon>
        <taxon>Oscillatoriales</taxon>
        <taxon>Oscillatoriaceae</taxon>
        <taxon>Phormidium</taxon>
        <taxon>Phormidium yuhuli</taxon>
    </lineage>
</organism>
<dbReference type="PROSITE" id="PS50894">
    <property type="entry name" value="HPT"/>
    <property type="match status" value="1"/>
</dbReference>
<dbReference type="PANTHER" id="PTHR43395:SF1">
    <property type="entry name" value="CHEMOTAXIS PROTEIN CHEA"/>
    <property type="match status" value="1"/>
</dbReference>
<evidence type="ECO:0000256" key="8">
    <source>
        <dbReference type="PROSITE-ProRule" id="PRU00169"/>
    </source>
</evidence>
<dbReference type="InterPro" id="IPR004105">
    <property type="entry name" value="CheA-like_dim"/>
</dbReference>
<dbReference type="InterPro" id="IPR005467">
    <property type="entry name" value="His_kinase_dom"/>
</dbReference>
<feature type="compositionally biased region" description="Polar residues" evidence="9">
    <location>
        <begin position="1077"/>
        <end position="1114"/>
    </location>
</feature>
<keyword evidence="6" id="KW-0902">Two-component regulatory system</keyword>
<protein>
    <recommendedName>
        <fullName evidence="2">histidine kinase</fullName>
        <ecNumber evidence="2">2.7.13.3</ecNumber>
    </recommendedName>
</protein>
<dbReference type="RefSeq" id="WP_252664747.1">
    <property type="nucleotide sequence ID" value="NZ_CP098611.1"/>
</dbReference>
<dbReference type="SUPFAM" id="SSF47226">
    <property type="entry name" value="Histidine-containing phosphotransfer domain, HPT domain"/>
    <property type="match status" value="1"/>
</dbReference>
<dbReference type="PROSITE" id="PS50109">
    <property type="entry name" value="HIS_KIN"/>
    <property type="match status" value="1"/>
</dbReference>
<dbReference type="InterPro" id="IPR004358">
    <property type="entry name" value="Sig_transdc_His_kin-like_C"/>
</dbReference>
<evidence type="ECO:0000259" key="12">
    <source>
        <dbReference type="PROSITE" id="PS50851"/>
    </source>
</evidence>
<dbReference type="InterPro" id="IPR003594">
    <property type="entry name" value="HATPase_dom"/>
</dbReference>
<dbReference type="Proteomes" id="UP001056708">
    <property type="component" value="Chromosome"/>
</dbReference>
<dbReference type="SMART" id="SM00260">
    <property type="entry name" value="CheW"/>
    <property type="match status" value="1"/>
</dbReference>
<evidence type="ECO:0000256" key="6">
    <source>
        <dbReference type="ARBA" id="ARBA00023012"/>
    </source>
</evidence>
<feature type="compositionally biased region" description="Polar residues" evidence="9">
    <location>
        <begin position="573"/>
        <end position="588"/>
    </location>
</feature>
<dbReference type="Pfam" id="PF02518">
    <property type="entry name" value="HATPase_c"/>
    <property type="match status" value="1"/>
</dbReference>
<dbReference type="SMART" id="SM00387">
    <property type="entry name" value="HATPase_c"/>
    <property type="match status" value="1"/>
</dbReference>
<feature type="compositionally biased region" description="Polar residues" evidence="9">
    <location>
        <begin position="518"/>
        <end position="532"/>
    </location>
</feature>
<dbReference type="PROSITE" id="PS50110">
    <property type="entry name" value="RESPONSE_REGULATORY"/>
    <property type="match status" value="1"/>
</dbReference>
<evidence type="ECO:0000259" key="13">
    <source>
        <dbReference type="PROSITE" id="PS50894"/>
    </source>
</evidence>
<dbReference type="InterPro" id="IPR036641">
    <property type="entry name" value="HPT_dom_sf"/>
</dbReference>
<dbReference type="EC" id="2.7.13.3" evidence="2"/>
<dbReference type="PRINTS" id="PR00344">
    <property type="entry name" value="BCTRLSENSOR"/>
</dbReference>
<dbReference type="InterPro" id="IPR001789">
    <property type="entry name" value="Sig_transdc_resp-reg_receiver"/>
</dbReference>